<evidence type="ECO:0000313" key="4">
    <source>
        <dbReference type="Proteomes" id="UP000291084"/>
    </source>
</evidence>
<keyword evidence="4" id="KW-1185">Reference proteome</keyword>
<accession>A0A0S3SX61</accession>
<name>A0A0S3SX61_PHAAN</name>
<dbReference type="Proteomes" id="UP000291084">
    <property type="component" value="Chromosome 9"/>
</dbReference>
<feature type="transmembrane region" description="Helical" evidence="1">
    <location>
        <begin position="75"/>
        <end position="97"/>
    </location>
</feature>
<dbReference type="AlphaFoldDB" id="A0A0S3SX61"/>
<gene>
    <name evidence="3" type="primary">Vigan.09G079500</name>
    <name evidence="3" type="ORF">VIGAN_09079500</name>
</gene>
<keyword evidence="1" id="KW-1133">Transmembrane helix</keyword>
<evidence type="ECO:0008006" key="5">
    <source>
        <dbReference type="Google" id="ProtNLM"/>
    </source>
</evidence>
<keyword evidence="1" id="KW-0472">Membrane</keyword>
<proteinExistence type="predicted"/>
<keyword evidence="2" id="KW-0732">Signal</keyword>
<feature type="signal peptide" evidence="2">
    <location>
        <begin position="1"/>
        <end position="22"/>
    </location>
</feature>
<organism evidence="3 4">
    <name type="scientific">Vigna angularis var. angularis</name>
    <dbReference type="NCBI Taxonomy" id="157739"/>
    <lineage>
        <taxon>Eukaryota</taxon>
        <taxon>Viridiplantae</taxon>
        <taxon>Streptophyta</taxon>
        <taxon>Embryophyta</taxon>
        <taxon>Tracheophyta</taxon>
        <taxon>Spermatophyta</taxon>
        <taxon>Magnoliopsida</taxon>
        <taxon>eudicotyledons</taxon>
        <taxon>Gunneridae</taxon>
        <taxon>Pentapetalae</taxon>
        <taxon>rosids</taxon>
        <taxon>fabids</taxon>
        <taxon>Fabales</taxon>
        <taxon>Fabaceae</taxon>
        <taxon>Papilionoideae</taxon>
        <taxon>50 kb inversion clade</taxon>
        <taxon>NPAAA clade</taxon>
        <taxon>indigoferoid/millettioid clade</taxon>
        <taxon>Phaseoleae</taxon>
        <taxon>Vigna</taxon>
    </lineage>
</organism>
<evidence type="ECO:0000256" key="1">
    <source>
        <dbReference type="SAM" id="Phobius"/>
    </source>
</evidence>
<dbReference type="EMBL" id="AP015042">
    <property type="protein sequence ID" value="BAT97371.1"/>
    <property type="molecule type" value="Genomic_DNA"/>
</dbReference>
<sequence>MMLAGFWTMCWTLLHFLAKVGRDTTSLHASKLLDHFHQSFTYGFSSFGDFFFACFFQIACASNKKVKKSSSSTRLRPWSISSTGPATGCASILRLLFPLQTQLLDLDVKHLLCLACMLQVGKHYFILPSLRELPLHSSKLHLLIVGWKLVQAVNWMCIFSNLMFAKSCCKQRKP</sequence>
<feature type="transmembrane region" description="Helical" evidence="1">
    <location>
        <begin position="42"/>
        <end position="63"/>
    </location>
</feature>
<evidence type="ECO:0000313" key="3">
    <source>
        <dbReference type="EMBL" id="BAT97371.1"/>
    </source>
</evidence>
<reference evidence="3 4" key="1">
    <citation type="journal article" date="2015" name="Sci. Rep.">
        <title>The power of single molecule real-time sequencing technology in the de novo assembly of a eukaryotic genome.</title>
        <authorList>
            <person name="Sakai H."/>
            <person name="Naito K."/>
            <person name="Ogiso-Tanaka E."/>
            <person name="Takahashi Y."/>
            <person name="Iseki K."/>
            <person name="Muto C."/>
            <person name="Satou K."/>
            <person name="Teruya K."/>
            <person name="Shiroma A."/>
            <person name="Shimoji M."/>
            <person name="Hirano T."/>
            <person name="Itoh T."/>
            <person name="Kaga A."/>
            <person name="Tomooka N."/>
        </authorList>
    </citation>
    <scope>NUCLEOTIDE SEQUENCE [LARGE SCALE GENOMIC DNA]</scope>
    <source>
        <strain evidence="4">cv. Shumari</strain>
    </source>
</reference>
<keyword evidence="1" id="KW-0812">Transmembrane</keyword>
<evidence type="ECO:0000256" key="2">
    <source>
        <dbReference type="SAM" id="SignalP"/>
    </source>
</evidence>
<protein>
    <recommendedName>
        <fullName evidence="5">Secreted protein</fullName>
    </recommendedName>
</protein>
<feature type="chain" id="PRO_5006618601" description="Secreted protein" evidence="2">
    <location>
        <begin position="23"/>
        <end position="174"/>
    </location>
</feature>
<feature type="transmembrane region" description="Helical" evidence="1">
    <location>
        <begin position="140"/>
        <end position="164"/>
    </location>
</feature>